<evidence type="ECO:0000313" key="2">
    <source>
        <dbReference type="Proteomes" id="UP001458880"/>
    </source>
</evidence>
<name>A0AAW1IWH0_POPJA</name>
<dbReference type="Proteomes" id="UP001458880">
    <property type="component" value="Unassembled WGS sequence"/>
</dbReference>
<evidence type="ECO:0000313" key="1">
    <source>
        <dbReference type="EMBL" id="KAK9694114.1"/>
    </source>
</evidence>
<proteinExistence type="predicted"/>
<organism evidence="1 2">
    <name type="scientific">Popillia japonica</name>
    <name type="common">Japanese beetle</name>
    <dbReference type="NCBI Taxonomy" id="7064"/>
    <lineage>
        <taxon>Eukaryota</taxon>
        <taxon>Metazoa</taxon>
        <taxon>Ecdysozoa</taxon>
        <taxon>Arthropoda</taxon>
        <taxon>Hexapoda</taxon>
        <taxon>Insecta</taxon>
        <taxon>Pterygota</taxon>
        <taxon>Neoptera</taxon>
        <taxon>Endopterygota</taxon>
        <taxon>Coleoptera</taxon>
        <taxon>Polyphaga</taxon>
        <taxon>Scarabaeiformia</taxon>
        <taxon>Scarabaeidae</taxon>
        <taxon>Rutelinae</taxon>
        <taxon>Popillia</taxon>
    </lineage>
</organism>
<comment type="caution">
    <text evidence="1">The sequence shown here is derived from an EMBL/GenBank/DDBJ whole genome shotgun (WGS) entry which is preliminary data.</text>
</comment>
<protein>
    <submittedName>
        <fullName evidence="1">Uncharacterized protein</fullName>
    </submittedName>
</protein>
<reference evidence="1 2" key="1">
    <citation type="journal article" date="2024" name="BMC Genomics">
        <title>De novo assembly and annotation of Popillia japonica's genome with initial clues to its potential as an invasive pest.</title>
        <authorList>
            <person name="Cucini C."/>
            <person name="Boschi S."/>
            <person name="Funari R."/>
            <person name="Cardaioli E."/>
            <person name="Iannotti N."/>
            <person name="Marturano G."/>
            <person name="Paoli F."/>
            <person name="Bruttini M."/>
            <person name="Carapelli A."/>
            <person name="Frati F."/>
            <person name="Nardi F."/>
        </authorList>
    </citation>
    <scope>NUCLEOTIDE SEQUENCE [LARGE SCALE GENOMIC DNA]</scope>
    <source>
        <strain evidence="1">DMR45628</strain>
    </source>
</reference>
<gene>
    <name evidence="1" type="ORF">QE152_g33738</name>
</gene>
<keyword evidence="2" id="KW-1185">Reference proteome</keyword>
<dbReference type="EMBL" id="JASPKY010000521">
    <property type="protein sequence ID" value="KAK9694114.1"/>
    <property type="molecule type" value="Genomic_DNA"/>
</dbReference>
<accession>A0AAW1IWH0</accession>
<dbReference type="AlphaFoldDB" id="A0AAW1IWH0"/>
<sequence length="237" mass="26367">MMVSWSANLVPSIPESATIPVSDTNIRSIRDCVLHVSLVGTVINCVRPTDFNIERKQTVLHVSLVGTVINCVRPTDFNIERKQTVSGAPGRNRLMLKSPRHIGAYSLSILLKINRLLNFNRPNNGEWYSVFGNHCLTCRNRRRISLVCGDFRGRKLKGIVANMSGTESTESSESTVSTNILFEASTQTPTNEHCDSPLFTPKGYCLKTNDHSNHALTNIYKMKQLGQTSLSLMLCCP</sequence>